<dbReference type="InterPro" id="IPR010730">
    <property type="entry name" value="HET"/>
</dbReference>
<reference evidence="2" key="2">
    <citation type="submission" date="2023-05" db="EMBL/GenBank/DDBJ databases">
        <authorList>
            <consortium name="Lawrence Berkeley National Laboratory"/>
            <person name="Steindorff A."/>
            <person name="Hensen N."/>
            <person name="Bonometti L."/>
            <person name="Westerberg I."/>
            <person name="Brannstrom I.O."/>
            <person name="Guillou S."/>
            <person name="Cros-Aarteil S."/>
            <person name="Calhoun S."/>
            <person name="Haridas S."/>
            <person name="Kuo A."/>
            <person name="Mondo S."/>
            <person name="Pangilinan J."/>
            <person name="Riley R."/>
            <person name="Labutti K."/>
            <person name="Andreopoulos B."/>
            <person name="Lipzen A."/>
            <person name="Chen C."/>
            <person name="Yanf M."/>
            <person name="Daum C."/>
            <person name="Ng V."/>
            <person name="Clum A."/>
            <person name="Ohm R."/>
            <person name="Martin F."/>
            <person name="Silar P."/>
            <person name="Natvig D."/>
            <person name="Lalanne C."/>
            <person name="Gautier V."/>
            <person name="Ament-Velasquez S.L."/>
            <person name="Kruys A."/>
            <person name="Hutchinson M.I."/>
            <person name="Powell A.J."/>
            <person name="Barry K."/>
            <person name="Miller A.N."/>
            <person name="Grigoriev I.V."/>
            <person name="Debuchy R."/>
            <person name="Gladieux P."/>
            <person name="Thoren M.H."/>
            <person name="Johannesson H."/>
        </authorList>
    </citation>
    <scope>NUCLEOTIDE SEQUENCE</scope>
    <source>
        <strain evidence="2">PSN243</strain>
    </source>
</reference>
<dbReference type="PANTHER" id="PTHR33112:SF16">
    <property type="entry name" value="HETEROKARYON INCOMPATIBILITY DOMAIN-CONTAINING PROTEIN"/>
    <property type="match status" value="1"/>
</dbReference>
<protein>
    <submittedName>
        <fullName evidence="2">Heterokaryon incompatibility protein-domain-containing protein</fullName>
    </submittedName>
</protein>
<keyword evidence="3" id="KW-1185">Reference proteome</keyword>
<dbReference type="AlphaFoldDB" id="A0AAV9GM88"/>
<proteinExistence type="predicted"/>
<dbReference type="EMBL" id="MU865939">
    <property type="protein sequence ID" value="KAK4449064.1"/>
    <property type="molecule type" value="Genomic_DNA"/>
</dbReference>
<sequence>MADETTWNGCTTCRDMDRNCPAPLPLRRPKGANFRYLTQNTENTSDDQKLLELYRTLEEFDDSAAKGCRKCAAISQILLFFKPDWKPSYGVTLVLSPSGNPQIWLPGREIAIQLFTPCGYEPAWPGLHSLPDISPSPRSAEAIAFAKECLNNCLQDHRGCHPTGQMLPTRLIEVGAADEDPVRLIESGAALTKEYVALSYCWGQGKTFRTVEATLQSNMSGISIQALPTTLRDAVYITRQLGVPYLWIDSICIVQDDARDWRTESAKMGLVYQNSLLTIAAASSPSADHGFLKNRTKAKEFSLEWICDDGSATVLRARIDPTYHKSIWEISELPWNHRGWTLQEQVLCTRLLVFADAEIQWRCPSASCCECRGIDGWAAHWSKMLLKDFQSDSDAYIYWHRLIEESYSPRSFTQYRDKLPAISGIASIIQQQTDSTYLGGLWTKNLPLDLCWSRHRTGGRIDFGPPLSTPEYRAPSFSWASIDGRISYWNPCGCEGDGWVPRARVLEVMSEIDADNPFGQPENAHLTLRGPVASCVLRVPDHMPAGAQRWLINGDEEHVCFVDDDLCLFTYEDGRGTIKESPGRRTSTKFERPDAARAFTVSTNSPREVSVHLIQLGSTVESCNDYRCNYFMILGRSLRDPMGAFERIGLYAEDIPAGTAEEPPVTPLTEQISFDMATVVIR</sequence>
<reference evidence="2" key="1">
    <citation type="journal article" date="2023" name="Mol. Phylogenet. Evol.">
        <title>Genome-scale phylogeny and comparative genomics of the fungal order Sordariales.</title>
        <authorList>
            <person name="Hensen N."/>
            <person name="Bonometti L."/>
            <person name="Westerberg I."/>
            <person name="Brannstrom I.O."/>
            <person name="Guillou S."/>
            <person name="Cros-Aarteil S."/>
            <person name="Calhoun S."/>
            <person name="Haridas S."/>
            <person name="Kuo A."/>
            <person name="Mondo S."/>
            <person name="Pangilinan J."/>
            <person name="Riley R."/>
            <person name="LaButti K."/>
            <person name="Andreopoulos B."/>
            <person name="Lipzen A."/>
            <person name="Chen C."/>
            <person name="Yan M."/>
            <person name="Daum C."/>
            <person name="Ng V."/>
            <person name="Clum A."/>
            <person name="Steindorff A."/>
            <person name="Ohm R.A."/>
            <person name="Martin F."/>
            <person name="Silar P."/>
            <person name="Natvig D.O."/>
            <person name="Lalanne C."/>
            <person name="Gautier V."/>
            <person name="Ament-Velasquez S.L."/>
            <person name="Kruys A."/>
            <person name="Hutchinson M.I."/>
            <person name="Powell A.J."/>
            <person name="Barry K."/>
            <person name="Miller A.N."/>
            <person name="Grigoriev I.V."/>
            <person name="Debuchy R."/>
            <person name="Gladieux P."/>
            <person name="Hiltunen Thoren M."/>
            <person name="Johannesson H."/>
        </authorList>
    </citation>
    <scope>NUCLEOTIDE SEQUENCE</scope>
    <source>
        <strain evidence="2">PSN243</strain>
    </source>
</reference>
<feature type="domain" description="Heterokaryon incompatibility" evidence="1">
    <location>
        <begin position="195"/>
        <end position="344"/>
    </location>
</feature>
<evidence type="ECO:0000313" key="3">
    <source>
        <dbReference type="Proteomes" id="UP001321760"/>
    </source>
</evidence>
<gene>
    <name evidence="2" type="ORF">QBC34DRAFT_97770</name>
</gene>
<name>A0AAV9GM88_9PEZI</name>
<dbReference type="Proteomes" id="UP001321760">
    <property type="component" value="Unassembled WGS sequence"/>
</dbReference>
<comment type="caution">
    <text evidence="2">The sequence shown here is derived from an EMBL/GenBank/DDBJ whole genome shotgun (WGS) entry which is preliminary data.</text>
</comment>
<dbReference type="Pfam" id="PF06985">
    <property type="entry name" value="HET"/>
    <property type="match status" value="1"/>
</dbReference>
<dbReference type="PANTHER" id="PTHR33112">
    <property type="entry name" value="DOMAIN PROTEIN, PUTATIVE-RELATED"/>
    <property type="match status" value="1"/>
</dbReference>
<organism evidence="2 3">
    <name type="scientific">Podospora aff. communis PSN243</name>
    <dbReference type="NCBI Taxonomy" id="3040156"/>
    <lineage>
        <taxon>Eukaryota</taxon>
        <taxon>Fungi</taxon>
        <taxon>Dikarya</taxon>
        <taxon>Ascomycota</taxon>
        <taxon>Pezizomycotina</taxon>
        <taxon>Sordariomycetes</taxon>
        <taxon>Sordariomycetidae</taxon>
        <taxon>Sordariales</taxon>
        <taxon>Podosporaceae</taxon>
        <taxon>Podospora</taxon>
    </lineage>
</organism>
<evidence type="ECO:0000259" key="1">
    <source>
        <dbReference type="Pfam" id="PF06985"/>
    </source>
</evidence>
<accession>A0AAV9GM88</accession>
<evidence type="ECO:0000313" key="2">
    <source>
        <dbReference type="EMBL" id="KAK4449064.1"/>
    </source>
</evidence>